<evidence type="ECO:0000313" key="1">
    <source>
        <dbReference type="EMBL" id="KAJ4727384.1"/>
    </source>
</evidence>
<gene>
    <name evidence="1" type="ORF">OWV82_000491</name>
</gene>
<comment type="caution">
    <text evidence="1">The sequence shown here is derived from an EMBL/GenBank/DDBJ whole genome shotgun (WGS) entry which is preliminary data.</text>
</comment>
<organism evidence="1 2">
    <name type="scientific">Melia azedarach</name>
    <name type="common">Chinaberry tree</name>
    <dbReference type="NCBI Taxonomy" id="155640"/>
    <lineage>
        <taxon>Eukaryota</taxon>
        <taxon>Viridiplantae</taxon>
        <taxon>Streptophyta</taxon>
        <taxon>Embryophyta</taxon>
        <taxon>Tracheophyta</taxon>
        <taxon>Spermatophyta</taxon>
        <taxon>Magnoliopsida</taxon>
        <taxon>eudicotyledons</taxon>
        <taxon>Gunneridae</taxon>
        <taxon>Pentapetalae</taxon>
        <taxon>rosids</taxon>
        <taxon>malvids</taxon>
        <taxon>Sapindales</taxon>
        <taxon>Meliaceae</taxon>
        <taxon>Melia</taxon>
    </lineage>
</organism>
<reference evidence="1 2" key="1">
    <citation type="journal article" date="2023" name="Science">
        <title>Complex scaffold remodeling in plant triterpene biosynthesis.</title>
        <authorList>
            <person name="De La Pena R."/>
            <person name="Hodgson H."/>
            <person name="Liu J.C."/>
            <person name="Stephenson M.J."/>
            <person name="Martin A.C."/>
            <person name="Owen C."/>
            <person name="Harkess A."/>
            <person name="Leebens-Mack J."/>
            <person name="Jimenez L.E."/>
            <person name="Osbourn A."/>
            <person name="Sattely E.S."/>
        </authorList>
    </citation>
    <scope>NUCLEOTIDE SEQUENCE [LARGE SCALE GENOMIC DNA]</scope>
    <source>
        <strain evidence="2">cv. JPN11</strain>
        <tissue evidence="1">Leaf</tissue>
    </source>
</reference>
<proteinExistence type="predicted"/>
<dbReference type="Proteomes" id="UP001164539">
    <property type="component" value="Chromosome 1"/>
</dbReference>
<protein>
    <submittedName>
        <fullName evidence="1">Basic-leucine zipper transcription factor</fullName>
    </submittedName>
</protein>
<name>A0ACC1YW45_MELAZ</name>
<keyword evidence="2" id="KW-1185">Reference proteome</keyword>
<evidence type="ECO:0000313" key="2">
    <source>
        <dbReference type="Proteomes" id="UP001164539"/>
    </source>
</evidence>
<sequence length="283" mass="30793">MFNVSAADDIVVAQHKDDGRSPGTAALPANHTKSAAQFRQSTSGSSRDDSDDDELDGDMETTEGLDQLDDKRARRMLSNRESARRSRRRKQAHLNELESQAGQLRVEHSSLLKGLTDMNHKHDEAAVNNRILKAEIETLRAKVKMAEETVKRVTGLNPLLLARSDVPNVGMPLVNNPIDASTNAGVPLQQNPNQFFHQSVPSISTATPNHHSLDGGFPSSTQLPPVANPQSDSEGKNMAETSMLQHAVSLEHVPQQIGHRVNPSRAVPSWDSGLPHAGAKNNE</sequence>
<accession>A0ACC1YW45</accession>
<dbReference type="EMBL" id="CM051394">
    <property type="protein sequence ID" value="KAJ4727384.1"/>
    <property type="molecule type" value="Genomic_DNA"/>
</dbReference>